<organism evidence="5 6">
    <name type="scientific">Aminobacterium colombiense (strain DSM 12261 / ALA-1)</name>
    <dbReference type="NCBI Taxonomy" id="572547"/>
    <lineage>
        <taxon>Bacteria</taxon>
        <taxon>Thermotogati</taxon>
        <taxon>Synergistota</taxon>
        <taxon>Synergistia</taxon>
        <taxon>Synergistales</taxon>
        <taxon>Aminobacteriaceae</taxon>
        <taxon>Aminobacterium</taxon>
    </lineage>
</organism>
<dbReference type="InterPro" id="IPR027417">
    <property type="entry name" value="P-loop_NTPase"/>
</dbReference>
<dbReference type="KEGG" id="aco:Amico_1200"/>
<dbReference type="AlphaFoldDB" id="D5EFJ0"/>
<dbReference type="GO" id="GO:0051782">
    <property type="term" value="P:negative regulation of cell division"/>
    <property type="evidence" value="ECO:0007669"/>
    <property type="project" value="TreeGrafter"/>
</dbReference>
<dbReference type="InterPro" id="IPR001789">
    <property type="entry name" value="Sig_transdc_resp-reg_receiver"/>
</dbReference>
<keyword evidence="1" id="KW-0547">Nucleotide-binding</keyword>
<evidence type="ECO:0000256" key="3">
    <source>
        <dbReference type="PROSITE-ProRule" id="PRU00169"/>
    </source>
</evidence>
<accession>D5EFJ0</accession>
<dbReference type="InterPro" id="IPR050625">
    <property type="entry name" value="ParA/MinD_ATPase"/>
</dbReference>
<dbReference type="RefSeq" id="WP_013048585.1">
    <property type="nucleotide sequence ID" value="NC_014011.1"/>
</dbReference>
<dbReference type="HOGENOM" id="CLU_033160_3_1_0"/>
<feature type="modified residue" description="4-aspartylphosphate" evidence="3">
    <location>
        <position position="54"/>
    </location>
</feature>
<dbReference type="Pfam" id="PF00072">
    <property type="entry name" value="Response_reg"/>
    <property type="match status" value="1"/>
</dbReference>
<dbReference type="SUPFAM" id="SSF52172">
    <property type="entry name" value="CheY-like"/>
    <property type="match status" value="1"/>
</dbReference>
<dbReference type="eggNOG" id="COG0455">
    <property type="taxonomic scope" value="Bacteria"/>
</dbReference>
<dbReference type="OrthoDB" id="9794577at2"/>
<dbReference type="STRING" id="572547.Amico_1200"/>
<dbReference type="InterPro" id="IPR058245">
    <property type="entry name" value="NreC/VraR/RcsB-like_REC"/>
</dbReference>
<dbReference type="EMBL" id="CP001997">
    <property type="protein sequence ID" value="ADE57322.1"/>
    <property type="molecule type" value="Genomic_DNA"/>
</dbReference>
<dbReference type="PANTHER" id="PTHR43384">
    <property type="entry name" value="SEPTUM SITE-DETERMINING PROTEIN MIND HOMOLOG, CHLOROPLASTIC-RELATED"/>
    <property type="match status" value="1"/>
</dbReference>
<sequence>MIRVYVVDDDAVTRDVIRGMIQIEPDMEIIGESDCLEGVIETVTRLRPSVLLLDLQLPDGDGTDLAEKLAHMPGAPGVIMMSVQKDVAFLRKAMQAGARDYLLKPFASGELVDSIRRVNTETLSKGGTRQAERIAVLSCRGGAGGSSFSISLALQLASMGKRTALIDGDLYMGDVAFLLNTPYELNWTSWANECLSGTVDGERYLALGPKDLMIMPTAKNPVQAELVKSGMGDRLIESLSDRFDYIVVDLHRNFGDITIELAEGCQRIWLVTDCSCTGVKNLHLVTGLLDQLRISWIERGVIVNKAEREDRSIVEKIQREYGVKGLLPFDEKLEKGWLKGEPLILSQPRSPYSKVIREIASELVGKEKVSL</sequence>
<dbReference type="Proteomes" id="UP000002366">
    <property type="component" value="Chromosome"/>
</dbReference>
<dbReference type="GO" id="GO:0009898">
    <property type="term" value="C:cytoplasmic side of plasma membrane"/>
    <property type="evidence" value="ECO:0007669"/>
    <property type="project" value="TreeGrafter"/>
</dbReference>
<dbReference type="Pfam" id="PF10609">
    <property type="entry name" value="ParA"/>
    <property type="match status" value="1"/>
</dbReference>
<dbReference type="Gene3D" id="3.40.50.2300">
    <property type="match status" value="1"/>
</dbReference>
<evidence type="ECO:0000256" key="2">
    <source>
        <dbReference type="ARBA" id="ARBA00022840"/>
    </source>
</evidence>
<dbReference type="SUPFAM" id="SSF52540">
    <property type="entry name" value="P-loop containing nucleoside triphosphate hydrolases"/>
    <property type="match status" value="1"/>
</dbReference>
<gene>
    <name evidence="5" type="ordered locus">Amico_1200</name>
</gene>
<dbReference type="eggNOG" id="COG2197">
    <property type="taxonomic scope" value="Bacteria"/>
</dbReference>
<evidence type="ECO:0000313" key="5">
    <source>
        <dbReference type="EMBL" id="ADE57322.1"/>
    </source>
</evidence>
<reference evidence="5 6" key="1">
    <citation type="journal article" date="2010" name="Stand. Genomic Sci.">
        <title>Complete genome sequence of Aminobacterium colombiense type strain (ALA-1).</title>
        <authorList>
            <person name="Chertkov O."/>
            <person name="Sikorski J."/>
            <person name="Brambilla E."/>
            <person name="Lapidus A."/>
            <person name="Copeland A."/>
            <person name="Glavina Del Rio T."/>
            <person name="Nolan M."/>
            <person name="Lucas S."/>
            <person name="Tice H."/>
            <person name="Cheng J.F."/>
            <person name="Han C."/>
            <person name="Detter J.C."/>
            <person name="Bruce D."/>
            <person name="Tapia R."/>
            <person name="Goodwin L."/>
            <person name="Pitluck S."/>
            <person name="Liolios K."/>
            <person name="Ivanova N."/>
            <person name="Mavromatis K."/>
            <person name="Ovchinnikova G."/>
            <person name="Pati A."/>
            <person name="Chen A."/>
            <person name="Palaniappan K."/>
            <person name="Land M."/>
            <person name="Hauser L."/>
            <person name="Chang Y.J."/>
            <person name="Jeffries C.D."/>
            <person name="Spring S."/>
            <person name="Rohde M."/>
            <person name="Goker M."/>
            <person name="Bristow J."/>
            <person name="Eisen J.A."/>
            <person name="Markowitz V."/>
            <person name="Hugenholtz P."/>
            <person name="Kyrpides N.C."/>
            <person name="Klenk H.P."/>
        </authorList>
    </citation>
    <scope>NUCLEOTIDE SEQUENCE [LARGE SCALE GENOMIC DNA]</scope>
    <source>
        <strain evidence="6">DSM 12261 / ALA-1</strain>
    </source>
</reference>
<name>D5EFJ0_AMICL</name>
<dbReference type="GO" id="GO:0005524">
    <property type="term" value="F:ATP binding"/>
    <property type="evidence" value="ECO:0007669"/>
    <property type="project" value="UniProtKB-KW"/>
</dbReference>
<dbReference type="InterPro" id="IPR011006">
    <property type="entry name" value="CheY-like_superfamily"/>
</dbReference>
<keyword evidence="6" id="KW-1185">Reference proteome</keyword>
<keyword evidence="2" id="KW-0067">ATP-binding</keyword>
<keyword evidence="3" id="KW-0597">Phosphoprotein</keyword>
<dbReference type="GO" id="GO:0000160">
    <property type="term" value="P:phosphorelay signal transduction system"/>
    <property type="evidence" value="ECO:0007669"/>
    <property type="project" value="InterPro"/>
</dbReference>
<evidence type="ECO:0000313" key="6">
    <source>
        <dbReference type="Proteomes" id="UP000002366"/>
    </source>
</evidence>
<evidence type="ECO:0000256" key="1">
    <source>
        <dbReference type="ARBA" id="ARBA00022741"/>
    </source>
</evidence>
<dbReference type="SMART" id="SM00448">
    <property type="entry name" value="REC"/>
    <property type="match status" value="1"/>
</dbReference>
<dbReference type="CDD" id="cd17535">
    <property type="entry name" value="REC_NarL-like"/>
    <property type="match status" value="1"/>
</dbReference>
<proteinExistence type="predicted"/>
<dbReference type="GO" id="GO:0016887">
    <property type="term" value="F:ATP hydrolysis activity"/>
    <property type="evidence" value="ECO:0007669"/>
    <property type="project" value="TreeGrafter"/>
</dbReference>
<protein>
    <submittedName>
        <fullName evidence="5">Response regulator receiver protein</fullName>
    </submittedName>
</protein>
<feature type="domain" description="Response regulatory" evidence="4">
    <location>
        <begin position="3"/>
        <end position="119"/>
    </location>
</feature>
<dbReference type="PANTHER" id="PTHR43384:SF13">
    <property type="entry name" value="SLR0110 PROTEIN"/>
    <property type="match status" value="1"/>
</dbReference>
<dbReference type="GO" id="GO:0005829">
    <property type="term" value="C:cytosol"/>
    <property type="evidence" value="ECO:0007669"/>
    <property type="project" value="TreeGrafter"/>
</dbReference>
<dbReference type="InterPro" id="IPR033756">
    <property type="entry name" value="YlxH/NBP35"/>
</dbReference>
<dbReference type="PROSITE" id="PS50110">
    <property type="entry name" value="RESPONSE_REGULATORY"/>
    <property type="match status" value="1"/>
</dbReference>
<dbReference type="Gene3D" id="3.40.50.300">
    <property type="entry name" value="P-loop containing nucleotide triphosphate hydrolases"/>
    <property type="match status" value="1"/>
</dbReference>
<evidence type="ECO:0000259" key="4">
    <source>
        <dbReference type="PROSITE" id="PS50110"/>
    </source>
</evidence>